<evidence type="ECO:0000256" key="10">
    <source>
        <dbReference type="PIRSR" id="PIRSR000077-4"/>
    </source>
</evidence>
<reference evidence="12" key="2">
    <citation type="journal article" date="2021" name="PeerJ">
        <title>Extensive microbial diversity within the chicken gut microbiome revealed by metagenomics and culture.</title>
        <authorList>
            <person name="Gilroy R."/>
            <person name="Ravi A."/>
            <person name="Getino M."/>
            <person name="Pursley I."/>
            <person name="Horton D.L."/>
            <person name="Alikhan N.F."/>
            <person name="Baker D."/>
            <person name="Gharbi K."/>
            <person name="Hall N."/>
            <person name="Watson M."/>
            <person name="Adriaenssens E.M."/>
            <person name="Foster-Nyarko E."/>
            <person name="Jarju S."/>
            <person name="Secka A."/>
            <person name="Antonio M."/>
            <person name="Oren A."/>
            <person name="Chaudhuri R.R."/>
            <person name="La Ragione R."/>
            <person name="Hildebrand F."/>
            <person name="Pallen M.J."/>
        </authorList>
    </citation>
    <scope>NUCLEOTIDE SEQUENCE</scope>
    <source>
        <strain evidence="12">CHK157-1446</strain>
    </source>
</reference>
<dbReference type="InterPro" id="IPR005746">
    <property type="entry name" value="Thioredoxin"/>
</dbReference>
<dbReference type="EMBL" id="DVIR01000030">
    <property type="protein sequence ID" value="HIS24357.1"/>
    <property type="molecule type" value="Genomic_DNA"/>
</dbReference>
<keyword evidence="5 10" id="KW-1015">Disulfide bond</keyword>
<dbReference type="PIRSF" id="PIRSF000077">
    <property type="entry name" value="Thioredoxin"/>
    <property type="match status" value="1"/>
</dbReference>
<dbReference type="PANTHER" id="PTHR45663:SF11">
    <property type="entry name" value="GEO12009P1"/>
    <property type="match status" value="1"/>
</dbReference>
<evidence type="ECO:0000313" key="12">
    <source>
        <dbReference type="EMBL" id="HIS24357.1"/>
    </source>
</evidence>
<sequence length="103" mass="11412">MAEIKVTKDNFEKEVLQSNIPVLLDFWATWCGPCQMIAPVLEEVAKEKDGAVKVGKINVDEERELSAAFGIASIPTLVLIKKGVAVDKIVGYHPKEMILDFIK</sequence>
<evidence type="ECO:0000256" key="9">
    <source>
        <dbReference type="PIRSR" id="PIRSR000077-1"/>
    </source>
</evidence>
<dbReference type="SUPFAM" id="SSF52833">
    <property type="entry name" value="Thioredoxin-like"/>
    <property type="match status" value="1"/>
</dbReference>
<feature type="active site" description="Nucleophile" evidence="9">
    <location>
        <position position="34"/>
    </location>
</feature>
<evidence type="ECO:0000256" key="8">
    <source>
        <dbReference type="PIRNR" id="PIRNR000077"/>
    </source>
</evidence>
<reference evidence="12" key="1">
    <citation type="submission" date="2020-10" db="EMBL/GenBank/DDBJ databases">
        <authorList>
            <person name="Gilroy R."/>
        </authorList>
    </citation>
    <scope>NUCLEOTIDE SEQUENCE</scope>
    <source>
        <strain evidence="12">CHK157-1446</strain>
    </source>
</reference>
<dbReference type="PROSITE" id="PS00194">
    <property type="entry name" value="THIOREDOXIN_1"/>
    <property type="match status" value="1"/>
</dbReference>
<comment type="similarity">
    <text evidence="1 8">Belongs to the thioredoxin family.</text>
</comment>
<dbReference type="PRINTS" id="PR00421">
    <property type="entry name" value="THIOREDOXIN"/>
</dbReference>
<feature type="domain" description="Thioredoxin" evidence="11">
    <location>
        <begin position="1"/>
        <end position="103"/>
    </location>
</feature>
<feature type="site" description="Deprotonates C-terminal active site Cys" evidence="9">
    <location>
        <position position="25"/>
    </location>
</feature>
<keyword evidence="4" id="KW-0249">Electron transport</keyword>
<feature type="site" description="Contributes to redox potential value" evidence="9">
    <location>
        <position position="32"/>
    </location>
</feature>
<evidence type="ECO:0000259" key="11">
    <source>
        <dbReference type="PROSITE" id="PS51352"/>
    </source>
</evidence>
<evidence type="ECO:0000256" key="7">
    <source>
        <dbReference type="NCBIfam" id="TIGR01068"/>
    </source>
</evidence>
<organism evidence="12 13">
    <name type="scientific">Candidatus Faeciplasma gallinarum</name>
    <dbReference type="NCBI Taxonomy" id="2840799"/>
    <lineage>
        <taxon>Bacteria</taxon>
        <taxon>Bacillati</taxon>
        <taxon>Bacillota</taxon>
        <taxon>Clostridia</taxon>
        <taxon>Eubacteriales</taxon>
        <taxon>Oscillospiraceae</taxon>
        <taxon>Oscillospiraceae incertae sedis</taxon>
        <taxon>Candidatus Faeciplasma</taxon>
    </lineage>
</organism>
<feature type="site" description="Contributes to redox potential value" evidence="9">
    <location>
        <position position="33"/>
    </location>
</feature>
<name>A0A9D1JHE4_9FIRM</name>
<proteinExistence type="inferred from homology"/>
<evidence type="ECO:0000256" key="6">
    <source>
        <dbReference type="ARBA" id="ARBA00023284"/>
    </source>
</evidence>
<dbReference type="InterPro" id="IPR017937">
    <property type="entry name" value="Thioredoxin_CS"/>
</dbReference>
<dbReference type="AlphaFoldDB" id="A0A9D1JHE4"/>
<comment type="caution">
    <text evidence="12">The sequence shown here is derived from an EMBL/GenBank/DDBJ whole genome shotgun (WGS) entry which is preliminary data.</text>
</comment>
<evidence type="ECO:0000256" key="5">
    <source>
        <dbReference type="ARBA" id="ARBA00023157"/>
    </source>
</evidence>
<evidence type="ECO:0000313" key="13">
    <source>
        <dbReference type="Proteomes" id="UP000823982"/>
    </source>
</evidence>
<dbReference type="NCBIfam" id="TIGR01068">
    <property type="entry name" value="thioredoxin"/>
    <property type="match status" value="1"/>
</dbReference>
<dbReference type="CDD" id="cd02947">
    <property type="entry name" value="TRX_family"/>
    <property type="match status" value="1"/>
</dbReference>
<dbReference type="InterPro" id="IPR036249">
    <property type="entry name" value="Thioredoxin-like_sf"/>
</dbReference>
<protein>
    <recommendedName>
        <fullName evidence="2 7">Thioredoxin</fullName>
    </recommendedName>
</protein>
<dbReference type="GO" id="GO:0015035">
    <property type="term" value="F:protein-disulfide reductase activity"/>
    <property type="evidence" value="ECO:0007669"/>
    <property type="project" value="UniProtKB-UniRule"/>
</dbReference>
<dbReference type="Pfam" id="PF00085">
    <property type="entry name" value="Thioredoxin"/>
    <property type="match status" value="1"/>
</dbReference>
<evidence type="ECO:0000256" key="2">
    <source>
        <dbReference type="ARBA" id="ARBA00020570"/>
    </source>
</evidence>
<keyword evidence="3" id="KW-0813">Transport</keyword>
<evidence type="ECO:0000256" key="3">
    <source>
        <dbReference type="ARBA" id="ARBA00022448"/>
    </source>
</evidence>
<dbReference type="Gene3D" id="3.40.30.10">
    <property type="entry name" value="Glutaredoxin"/>
    <property type="match status" value="1"/>
</dbReference>
<dbReference type="FunFam" id="3.40.30.10:FF:000001">
    <property type="entry name" value="Thioredoxin"/>
    <property type="match status" value="1"/>
</dbReference>
<accession>A0A9D1JHE4</accession>
<evidence type="ECO:0000256" key="1">
    <source>
        <dbReference type="ARBA" id="ARBA00008987"/>
    </source>
</evidence>
<dbReference type="GO" id="GO:0005737">
    <property type="term" value="C:cytoplasm"/>
    <property type="evidence" value="ECO:0007669"/>
    <property type="project" value="TreeGrafter"/>
</dbReference>
<evidence type="ECO:0000256" key="4">
    <source>
        <dbReference type="ARBA" id="ARBA00022982"/>
    </source>
</evidence>
<dbReference type="PANTHER" id="PTHR45663">
    <property type="entry name" value="GEO12009P1"/>
    <property type="match status" value="1"/>
</dbReference>
<gene>
    <name evidence="12" type="primary">trxA</name>
    <name evidence="12" type="ORF">IAD01_03015</name>
</gene>
<feature type="disulfide bond" description="Redox-active" evidence="10">
    <location>
        <begin position="31"/>
        <end position="34"/>
    </location>
</feature>
<keyword evidence="6 10" id="KW-0676">Redox-active center</keyword>
<dbReference type="PROSITE" id="PS51352">
    <property type="entry name" value="THIOREDOXIN_2"/>
    <property type="match status" value="1"/>
</dbReference>
<feature type="active site" description="Nucleophile" evidence="9">
    <location>
        <position position="31"/>
    </location>
</feature>
<dbReference type="Proteomes" id="UP000823982">
    <property type="component" value="Unassembled WGS sequence"/>
</dbReference>
<dbReference type="InterPro" id="IPR013766">
    <property type="entry name" value="Thioredoxin_domain"/>
</dbReference>